<evidence type="ECO:0000313" key="2">
    <source>
        <dbReference type="Proteomes" id="UP000239872"/>
    </source>
</evidence>
<dbReference type="AlphaFoldDB" id="A0A2S7T1C8"/>
<comment type="caution">
    <text evidence="1">The sequence shown here is derived from an EMBL/GenBank/DDBJ whole genome shotgun (WGS) entry which is preliminary data.</text>
</comment>
<name>A0A2S7T1C8_9BACT</name>
<dbReference type="Proteomes" id="UP000239872">
    <property type="component" value="Unassembled WGS sequence"/>
</dbReference>
<gene>
    <name evidence="1" type="ORF">CJD36_004500</name>
</gene>
<sequence>MERVFLAFNKIDALSELQLSQLKEYILNTLKKYDVVKYLPTEPAYISSEKSFDNRISNNATADTVGELENVVWTYLLSQNKTGLHRLIDSCSKSLQLFEKFRNILNARVLNAEKRLQTETEIQYVKKELDSFIEIVYAHRNKIYQAADQHVQNSFNNIIKYLENSLRETPIGNKLPENKNIATWLENNAQKTISEIYTYQQQEISKLQMEINQWVNEKLKQIGLKIDVSNSKMSLQEGQITATQLLQYFENNTSPYRGVMENVFYGVGIVIVSFFSAIEELFTSNKKLRNKQIASIVARSSDGYKNIETNFLLNFHHHLNTITEDIKIKSLDRTDVYLGELSSQLEKFETPISNIEKLNYERFLAEIGQIELKIGSNLNHLKAYTYGID</sequence>
<proteinExistence type="predicted"/>
<evidence type="ECO:0000313" key="1">
    <source>
        <dbReference type="EMBL" id="PQJ13009.1"/>
    </source>
</evidence>
<protein>
    <submittedName>
        <fullName evidence="1">Uncharacterized protein</fullName>
    </submittedName>
</protein>
<accession>A0A2S7T1C8</accession>
<dbReference type="EMBL" id="PPSL01000001">
    <property type="protein sequence ID" value="PQJ13009.1"/>
    <property type="molecule type" value="Genomic_DNA"/>
</dbReference>
<organism evidence="1 2">
    <name type="scientific">Flavipsychrobacter stenotrophus</name>
    <dbReference type="NCBI Taxonomy" id="2077091"/>
    <lineage>
        <taxon>Bacteria</taxon>
        <taxon>Pseudomonadati</taxon>
        <taxon>Bacteroidota</taxon>
        <taxon>Chitinophagia</taxon>
        <taxon>Chitinophagales</taxon>
        <taxon>Chitinophagaceae</taxon>
        <taxon>Flavipsychrobacter</taxon>
    </lineage>
</organism>
<keyword evidence="2" id="KW-1185">Reference proteome</keyword>
<reference evidence="1 2" key="1">
    <citation type="submission" date="2018-01" db="EMBL/GenBank/DDBJ databases">
        <title>A novel member of the phylum Bacteroidetes isolated from glacier ice.</title>
        <authorList>
            <person name="Liu Q."/>
            <person name="Xin Y.-H."/>
        </authorList>
    </citation>
    <scope>NUCLEOTIDE SEQUENCE [LARGE SCALE GENOMIC DNA]</scope>
    <source>
        <strain evidence="1 2">RB1R16</strain>
    </source>
</reference>